<name>A0AAN8K4C0_PATCE</name>
<dbReference type="Gene3D" id="3.30.420.80">
    <property type="entry name" value="Ribosomal protein S11"/>
    <property type="match status" value="1"/>
</dbReference>
<dbReference type="Pfam" id="PF00411">
    <property type="entry name" value="Ribosomal_S11"/>
    <property type="match status" value="1"/>
</dbReference>
<dbReference type="InterPro" id="IPR036967">
    <property type="entry name" value="Ribosomal_uS11_sf"/>
</dbReference>
<dbReference type="InterPro" id="IPR001971">
    <property type="entry name" value="Ribosomal_uS11"/>
</dbReference>
<keyword evidence="2 4" id="KW-0689">Ribosomal protein</keyword>
<accession>A0AAN8K4C0</accession>
<evidence type="ECO:0000256" key="2">
    <source>
        <dbReference type="ARBA" id="ARBA00022980"/>
    </source>
</evidence>
<comment type="similarity">
    <text evidence="1 4">Belongs to the universal ribosomal protein uS11 family.</text>
</comment>
<evidence type="ECO:0008006" key="7">
    <source>
        <dbReference type="Google" id="ProtNLM"/>
    </source>
</evidence>
<dbReference type="PANTHER" id="PTHR11759">
    <property type="entry name" value="40S RIBOSOMAL PROTEIN S14/30S RIBOSOMAL PROTEIN S11"/>
    <property type="match status" value="1"/>
</dbReference>
<protein>
    <recommendedName>
        <fullName evidence="7">Mitochondrial ribosomal protein S11</fullName>
    </recommendedName>
</protein>
<evidence type="ECO:0000256" key="1">
    <source>
        <dbReference type="ARBA" id="ARBA00006194"/>
    </source>
</evidence>
<proteinExistence type="inferred from homology"/>
<gene>
    <name evidence="5" type="ORF">SNE40_005097</name>
</gene>
<organism evidence="5 6">
    <name type="scientific">Patella caerulea</name>
    <name type="common">Rayed Mediterranean limpet</name>
    <dbReference type="NCBI Taxonomy" id="87958"/>
    <lineage>
        <taxon>Eukaryota</taxon>
        <taxon>Metazoa</taxon>
        <taxon>Spiralia</taxon>
        <taxon>Lophotrochozoa</taxon>
        <taxon>Mollusca</taxon>
        <taxon>Gastropoda</taxon>
        <taxon>Patellogastropoda</taxon>
        <taxon>Patelloidea</taxon>
        <taxon>Patellidae</taxon>
        <taxon>Patella</taxon>
    </lineage>
</organism>
<dbReference type="Proteomes" id="UP001347796">
    <property type="component" value="Unassembled WGS sequence"/>
</dbReference>
<dbReference type="HAMAP" id="MF_01310">
    <property type="entry name" value="Ribosomal_uS11"/>
    <property type="match status" value="1"/>
</dbReference>
<evidence type="ECO:0000256" key="4">
    <source>
        <dbReference type="RuleBase" id="RU003629"/>
    </source>
</evidence>
<dbReference type="SUPFAM" id="SSF53137">
    <property type="entry name" value="Translational machinery components"/>
    <property type="match status" value="1"/>
</dbReference>
<dbReference type="GO" id="GO:1990904">
    <property type="term" value="C:ribonucleoprotein complex"/>
    <property type="evidence" value="ECO:0007669"/>
    <property type="project" value="UniProtKB-KW"/>
</dbReference>
<keyword evidence="6" id="KW-1185">Reference proteome</keyword>
<reference evidence="5 6" key="1">
    <citation type="submission" date="2024-01" db="EMBL/GenBank/DDBJ databases">
        <title>The genome of the rayed Mediterranean limpet Patella caerulea (Linnaeus, 1758).</title>
        <authorList>
            <person name="Anh-Thu Weber A."/>
            <person name="Halstead-Nussloch G."/>
        </authorList>
    </citation>
    <scope>NUCLEOTIDE SEQUENCE [LARGE SCALE GENOMIC DNA]</scope>
    <source>
        <strain evidence="5">AATW-2023a</strain>
        <tissue evidence="5">Whole specimen</tissue>
    </source>
</reference>
<dbReference type="GO" id="GO:0003735">
    <property type="term" value="F:structural constituent of ribosome"/>
    <property type="evidence" value="ECO:0007669"/>
    <property type="project" value="InterPro"/>
</dbReference>
<evidence type="ECO:0000256" key="3">
    <source>
        <dbReference type="ARBA" id="ARBA00023274"/>
    </source>
</evidence>
<keyword evidence="3 4" id="KW-0687">Ribonucleoprotein</keyword>
<dbReference type="PROSITE" id="PS00054">
    <property type="entry name" value="RIBOSOMAL_S11"/>
    <property type="match status" value="1"/>
</dbReference>
<evidence type="ECO:0000313" key="5">
    <source>
        <dbReference type="EMBL" id="KAK6189048.1"/>
    </source>
</evidence>
<dbReference type="NCBIfam" id="NF003698">
    <property type="entry name" value="PRK05309.1"/>
    <property type="match status" value="1"/>
</dbReference>
<dbReference type="GO" id="GO:0006412">
    <property type="term" value="P:translation"/>
    <property type="evidence" value="ECO:0007669"/>
    <property type="project" value="InterPro"/>
</dbReference>
<dbReference type="InterPro" id="IPR018102">
    <property type="entry name" value="Ribosomal_uS11_CS"/>
</dbReference>
<dbReference type="GO" id="GO:0005840">
    <property type="term" value="C:ribosome"/>
    <property type="evidence" value="ECO:0007669"/>
    <property type="project" value="UniProtKB-KW"/>
</dbReference>
<sequence>MLRSILLKASVQYANLTNPTRQVVAYPKQLLHQSYNLKRAFATHSPEKNTPETEGEDNSQEEFGNELKYNMNLGMYPDKNISSLTINGKSYLDLPIVHIKSSSNNTIISVTEVKGKVIAIDSGGSVGFRNVKKGTNIAAQAAALSVSQKILERGIKIVRVNMKGIGPGRNPALKGLQMAGIQVVSVTDSTPIPFNGNRPRKPRRL</sequence>
<dbReference type="AlphaFoldDB" id="A0AAN8K4C0"/>
<evidence type="ECO:0000313" key="6">
    <source>
        <dbReference type="Proteomes" id="UP001347796"/>
    </source>
</evidence>
<comment type="caution">
    <text evidence="5">The sequence shown here is derived from an EMBL/GenBank/DDBJ whole genome shotgun (WGS) entry which is preliminary data.</text>
</comment>
<dbReference type="EMBL" id="JAZGQO010000003">
    <property type="protein sequence ID" value="KAK6189048.1"/>
    <property type="molecule type" value="Genomic_DNA"/>
</dbReference>